<dbReference type="SUPFAM" id="SSF53062">
    <property type="entry name" value="PTS system fructose IIA component-like"/>
    <property type="match status" value="1"/>
</dbReference>
<dbReference type="PROSITE" id="PS51372">
    <property type="entry name" value="PRD_2"/>
    <property type="match status" value="2"/>
</dbReference>
<dbReference type="GO" id="GO:0005524">
    <property type="term" value="F:ATP binding"/>
    <property type="evidence" value="ECO:0007669"/>
    <property type="project" value="UniProtKB-KW"/>
</dbReference>
<dbReference type="PROSITE" id="PS50045">
    <property type="entry name" value="SIGMA54_INTERACT_4"/>
    <property type="match status" value="1"/>
</dbReference>
<keyword evidence="2" id="KW-0547">Nucleotide-binding</keyword>
<sequence length="940" mass="106002">MTRKEKVFNCLQALCDQVTLDDLEGGFSGFQASEVGQKADISRNNASAELNALTAEKRIVKIKGRPVYFFTRERLEELLSIKLEDKVFEVDSINYFIERKNDSKNAIKVEEKSFEKLIGANGSLDLPIKQAKAAILYPPRGLHTLLVGSTGVGKTTFAEMMYNFAVESGTIDSDAEFVIFNCSEYANNPQLLLSQLFGYKKGAFTGADTDKAGLVEKSNGGVLLLDEIHRLPPEGQEMLFLLMDKNIYRRLGETGNTRKANVLLIGATTEDVNSSLLQTFLRRIPMVIKLPDLSEKPLIERLQLIKQFFLDEAKCVQVPIRVSKDVIKAFLLYDCNGNIGQLKSDIQLTCARGFLDYRTYDKDRIEIHTSLLHDYIYKGLLKRGYNNQEIMDLIGRDNSNYYEFTPFDEGFTMLGEYDISEDLYKIIKEKHIEYSKQGYSKQKINQMLNVYIEEYIKRLIKRFDIVRGIPKDEELFKIVSPKVYYAMELALNLVEQKFKKRYNKKVLIGLCMHICALMERSYEGKTLDYPQLNDIVLNNPVELNAARLIKEILEEELGISIPKEEIGIIAMFLSSVNADLGESEGAIGVIVLAHGKSTASSIADTVNSLLGTKHCKAIDMPLDCKVEEVLDKTINMVKSIVQGKGVLLMVDMGSLVAFAEIVTKKTGIETKSVEMVSTPMVLEAVRKAMLPEMTLNQLCEDIQNVGPYIGRVLTKDIKNKVLIDEPKTIITTCLTGQGSAIKLVQFINNALPIIKDYNVNLVPLNYDQDTKLNGIETKNLIAVVGTVDLKIPDVPYIPIDEVIIGDGLKTLEKLITGQELGNYNKPSEYSIIGVLEETLAFLNPIKAYEIIRNVFIKIINELGLVNNDRMRIGFLFHTCTMVERVLTGESLTYNNIQRLIQAKPQLYKVIKNNLQEIEEKFGIEIPDTEIGYIMDFFDAQ</sequence>
<dbReference type="InterPro" id="IPR027417">
    <property type="entry name" value="P-loop_NTPase"/>
</dbReference>
<dbReference type="Gene3D" id="1.10.1790.10">
    <property type="entry name" value="PRD domain"/>
    <property type="match status" value="2"/>
</dbReference>
<dbReference type="PANTHER" id="PTHR32071">
    <property type="entry name" value="TRANSCRIPTIONAL REGULATORY PROTEIN"/>
    <property type="match status" value="1"/>
</dbReference>
<dbReference type="OrthoDB" id="9765164at2"/>
<evidence type="ECO:0000259" key="4">
    <source>
        <dbReference type="PROSITE" id="PS50045"/>
    </source>
</evidence>
<feature type="domain" description="PRD" evidence="6">
    <location>
        <begin position="478"/>
        <end position="583"/>
    </location>
</feature>
<dbReference type="InterPro" id="IPR003593">
    <property type="entry name" value="AAA+_ATPase"/>
</dbReference>
<dbReference type="InterPro" id="IPR004701">
    <property type="entry name" value="PTS_EIIA_man-typ"/>
</dbReference>
<dbReference type="EMBL" id="FNNG01000001">
    <property type="protein sequence ID" value="SDW17646.1"/>
    <property type="molecule type" value="Genomic_DNA"/>
</dbReference>
<dbReference type="Gene3D" id="3.40.50.510">
    <property type="entry name" value="Phosphotransferase system, mannose-type IIA component"/>
    <property type="match status" value="1"/>
</dbReference>
<keyword evidence="1" id="KW-0808">Transferase</keyword>
<dbReference type="SMART" id="SM00382">
    <property type="entry name" value="AAA"/>
    <property type="match status" value="1"/>
</dbReference>
<evidence type="ECO:0000259" key="6">
    <source>
        <dbReference type="PROSITE" id="PS51372"/>
    </source>
</evidence>
<evidence type="ECO:0000313" key="8">
    <source>
        <dbReference type="Proteomes" id="UP000198828"/>
    </source>
</evidence>
<dbReference type="GO" id="GO:0009401">
    <property type="term" value="P:phosphoenolpyruvate-dependent sugar phosphotransferase system"/>
    <property type="evidence" value="ECO:0007669"/>
    <property type="project" value="InterPro"/>
</dbReference>
<dbReference type="Gene3D" id="3.40.50.300">
    <property type="entry name" value="P-loop containing nucleotide triphosphate hydrolases"/>
    <property type="match status" value="1"/>
</dbReference>
<dbReference type="InterPro" id="IPR036634">
    <property type="entry name" value="PRD_sf"/>
</dbReference>
<proteinExistence type="predicted"/>
<evidence type="ECO:0000256" key="1">
    <source>
        <dbReference type="ARBA" id="ARBA00022679"/>
    </source>
</evidence>
<organism evidence="7 8">
    <name type="scientific">Tepidimicrobium xylanilyticum</name>
    <dbReference type="NCBI Taxonomy" id="1123352"/>
    <lineage>
        <taxon>Bacteria</taxon>
        <taxon>Bacillati</taxon>
        <taxon>Bacillota</taxon>
        <taxon>Tissierellia</taxon>
        <taxon>Tissierellales</taxon>
        <taxon>Tepidimicrobiaceae</taxon>
        <taxon>Tepidimicrobium</taxon>
    </lineage>
</organism>
<gene>
    <name evidence="7" type="ORF">SAMN05660923_00353</name>
</gene>
<dbReference type="GO" id="GO:0016740">
    <property type="term" value="F:transferase activity"/>
    <property type="evidence" value="ECO:0007669"/>
    <property type="project" value="UniProtKB-KW"/>
</dbReference>
<dbReference type="Pfam" id="PF03610">
    <property type="entry name" value="EIIA-man"/>
    <property type="match status" value="1"/>
</dbReference>
<dbReference type="InterPro" id="IPR036662">
    <property type="entry name" value="PTS_EIIA_man-typ_sf"/>
</dbReference>
<dbReference type="PROSITE" id="PS51096">
    <property type="entry name" value="PTS_EIIA_TYPE_4"/>
    <property type="match status" value="1"/>
</dbReference>
<feature type="domain" description="PTS EIIA type-4" evidence="5">
    <location>
        <begin position="586"/>
        <end position="721"/>
    </location>
</feature>
<dbReference type="Pfam" id="PF00874">
    <property type="entry name" value="PRD"/>
    <property type="match status" value="2"/>
</dbReference>
<keyword evidence="3" id="KW-0067">ATP-binding</keyword>
<evidence type="ECO:0000313" key="7">
    <source>
        <dbReference type="EMBL" id="SDW17646.1"/>
    </source>
</evidence>
<name>A0A1H2RDV1_9FIRM</name>
<dbReference type="GO" id="GO:0016020">
    <property type="term" value="C:membrane"/>
    <property type="evidence" value="ECO:0007669"/>
    <property type="project" value="InterPro"/>
</dbReference>
<dbReference type="InterPro" id="IPR011608">
    <property type="entry name" value="PRD"/>
</dbReference>
<dbReference type="InterPro" id="IPR002078">
    <property type="entry name" value="Sigma_54_int"/>
</dbReference>
<dbReference type="CDD" id="cd00009">
    <property type="entry name" value="AAA"/>
    <property type="match status" value="1"/>
</dbReference>
<dbReference type="GO" id="GO:0006355">
    <property type="term" value="P:regulation of DNA-templated transcription"/>
    <property type="evidence" value="ECO:0007669"/>
    <property type="project" value="InterPro"/>
</dbReference>
<evidence type="ECO:0000256" key="2">
    <source>
        <dbReference type="ARBA" id="ARBA00022741"/>
    </source>
</evidence>
<feature type="domain" description="Sigma-54 factor interaction" evidence="4">
    <location>
        <begin position="117"/>
        <end position="351"/>
    </location>
</feature>
<accession>A0A1H2RDV1</accession>
<evidence type="ECO:0000256" key="3">
    <source>
        <dbReference type="ARBA" id="ARBA00022840"/>
    </source>
</evidence>
<evidence type="ECO:0000259" key="5">
    <source>
        <dbReference type="PROSITE" id="PS51096"/>
    </source>
</evidence>
<dbReference type="Proteomes" id="UP000198828">
    <property type="component" value="Unassembled WGS sequence"/>
</dbReference>
<dbReference type="SUPFAM" id="SSF63520">
    <property type="entry name" value="PTS-regulatory domain, PRD"/>
    <property type="match status" value="2"/>
</dbReference>
<dbReference type="SUPFAM" id="SSF52540">
    <property type="entry name" value="P-loop containing nucleoside triphosphate hydrolases"/>
    <property type="match status" value="1"/>
</dbReference>
<dbReference type="PANTHER" id="PTHR32071:SF38">
    <property type="entry name" value="PSP OPERON TRANSCRIPTIONAL ACTIVATOR"/>
    <property type="match status" value="1"/>
</dbReference>
<feature type="domain" description="PRD" evidence="6">
    <location>
        <begin position="842"/>
        <end position="940"/>
    </location>
</feature>
<dbReference type="AlphaFoldDB" id="A0A1H2RDV1"/>
<dbReference type="RefSeq" id="WP_093750223.1">
    <property type="nucleotide sequence ID" value="NZ_BSYN01000001.1"/>
</dbReference>
<reference evidence="7 8" key="1">
    <citation type="submission" date="2016-10" db="EMBL/GenBank/DDBJ databases">
        <authorList>
            <person name="de Groot N.N."/>
        </authorList>
    </citation>
    <scope>NUCLEOTIDE SEQUENCE [LARGE SCALE GENOMIC DNA]</scope>
    <source>
        <strain evidence="7 8">DSM 23310</strain>
    </source>
</reference>
<protein>
    <submittedName>
        <fullName evidence="7">Transcriptional regulatory protein LevR, contains PRD, AAA+ and EIIA domains</fullName>
    </submittedName>
</protein>
<dbReference type="Pfam" id="PF00158">
    <property type="entry name" value="Sigma54_activat"/>
    <property type="match status" value="1"/>
</dbReference>
<keyword evidence="8" id="KW-1185">Reference proteome</keyword>